<dbReference type="Proteomes" id="UP000613401">
    <property type="component" value="Unassembled WGS sequence"/>
</dbReference>
<dbReference type="GeneID" id="69016015"/>
<keyword evidence="3" id="KW-0805">Transcription regulation</keyword>
<proteinExistence type="predicted"/>
<keyword evidence="7" id="KW-1185">Reference proteome</keyword>
<evidence type="ECO:0000313" key="7">
    <source>
        <dbReference type="Proteomes" id="UP000613401"/>
    </source>
</evidence>
<evidence type="ECO:0008006" key="8">
    <source>
        <dbReference type="Google" id="ProtNLM"/>
    </source>
</evidence>
<dbReference type="GO" id="GO:0046872">
    <property type="term" value="F:metal ion binding"/>
    <property type="evidence" value="ECO:0007669"/>
    <property type="project" value="UniProtKB-KW"/>
</dbReference>
<keyword evidence="4" id="KW-0804">Transcription</keyword>
<evidence type="ECO:0000256" key="3">
    <source>
        <dbReference type="ARBA" id="ARBA00023015"/>
    </source>
</evidence>
<name>A0A8H4CPE3_COLGL</name>
<accession>A0A8H4CPE3</accession>
<evidence type="ECO:0000256" key="4">
    <source>
        <dbReference type="ARBA" id="ARBA00023163"/>
    </source>
</evidence>
<dbReference type="EMBL" id="WVTB01000030">
    <property type="protein sequence ID" value="KAF3807417.1"/>
    <property type="molecule type" value="Genomic_DNA"/>
</dbReference>
<reference evidence="6" key="2">
    <citation type="submission" date="2020-03" db="EMBL/GenBank/DDBJ databases">
        <authorList>
            <person name="Fu F.-F."/>
            <person name="Chen J."/>
        </authorList>
    </citation>
    <scope>NUCLEOTIDE SEQUENCE</scope>
    <source>
        <strain evidence="6">Lc1</strain>
    </source>
</reference>
<dbReference type="PANTHER" id="PTHR47338:SF20">
    <property type="entry name" value="ZN(II)2CYS6 TRANSCRIPTION FACTOR (EUROFUNG)"/>
    <property type="match status" value="1"/>
</dbReference>
<reference evidence="6" key="1">
    <citation type="journal article" date="2020" name="Phytopathology">
        <title>Genome sequence and comparative analysis of Colletotrichum gloeosporioides isolated from Liriodendron leaves.</title>
        <authorList>
            <person name="Fu F.F."/>
            <person name="Hao Z."/>
            <person name="Wang P."/>
            <person name="Lu Y."/>
            <person name="Xue L.J."/>
            <person name="Wei G."/>
            <person name="Tian Y."/>
            <person name="Baishi H."/>
            <person name="Xu H."/>
            <person name="Shi J."/>
            <person name="Cheng T."/>
            <person name="Wang G."/>
            <person name="Yi Y."/>
            <person name="Chen J."/>
        </authorList>
    </citation>
    <scope>NUCLEOTIDE SEQUENCE</scope>
    <source>
        <strain evidence="6">Lc1</strain>
    </source>
</reference>
<dbReference type="GO" id="GO:0005634">
    <property type="term" value="C:nucleus"/>
    <property type="evidence" value="ECO:0007669"/>
    <property type="project" value="UniProtKB-SubCell"/>
</dbReference>
<keyword evidence="5" id="KW-0539">Nucleus</keyword>
<dbReference type="RefSeq" id="XP_045266576.1">
    <property type="nucleotide sequence ID" value="XM_045408833.1"/>
</dbReference>
<protein>
    <recommendedName>
        <fullName evidence="8">Transcription factor domain-containing protein</fullName>
    </recommendedName>
</protein>
<evidence type="ECO:0000256" key="5">
    <source>
        <dbReference type="ARBA" id="ARBA00023242"/>
    </source>
</evidence>
<dbReference type="PANTHER" id="PTHR47338">
    <property type="entry name" value="ZN(II)2CYS6 TRANSCRIPTION FACTOR (EUROFUNG)-RELATED"/>
    <property type="match status" value="1"/>
</dbReference>
<comment type="subcellular location">
    <subcellularLocation>
        <location evidence="1">Nucleus</location>
    </subcellularLocation>
</comment>
<dbReference type="InterPro" id="IPR050815">
    <property type="entry name" value="TF_fung"/>
</dbReference>
<evidence type="ECO:0000256" key="1">
    <source>
        <dbReference type="ARBA" id="ARBA00004123"/>
    </source>
</evidence>
<gene>
    <name evidence="6" type="ORF">GCG54_00008876</name>
</gene>
<keyword evidence="2" id="KW-0479">Metal-binding</keyword>
<dbReference type="AlphaFoldDB" id="A0A8H4CPE3"/>
<evidence type="ECO:0000256" key="2">
    <source>
        <dbReference type="ARBA" id="ARBA00022723"/>
    </source>
</evidence>
<sequence>MAQRYAVSSNVVKEEARRAFWMVEMLDAISTLGLPYSMPYSPSPLGASLPCLESQWSTTPTVIERSDSEPRYASGFTLCIILSVEELKVVREFLGRSYELDKLDQRLDWQSEAQRLDERLTNWREEFVAAVFQLINYEKEHLPRGEMESFFTLTNCILNEAIIVLLQQMAPMPKGIETTFEHWAFATTRCTYACENMTAKVRRIGADQLEREPPYLISPLFVAARFYIVYSKALDADVPANLHTLAFILHACGKRWPLAQLYETIIRTAVAEHRSPISECVLPVEFYDFRYTTLEITELLQSAGTKLT</sequence>
<evidence type="ECO:0000313" key="6">
    <source>
        <dbReference type="EMBL" id="KAF3807417.1"/>
    </source>
</evidence>
<dbReference type="CDD" id="cd12148">
    <property type="entry name" value="fungal_TF_MHR"/>
    <property type="match status" value="1"/>
</dbReference>
<dbReference type="GO" id="GO:0000981">
    <property type="term" value="F:DNA-binding transcription factor activity, RNA polymerase II-specific"/>
    <property type="evidence" value="ECO:0007669"/>
    <property type="project" value="InterPro"/>
</dbReference>
<organism evidence="6 7">
    <name type="scientific">Colletotrichum gloeosporioides</name>
    <name type="common">Anthracnose fungus</name>
    <name type="synonym">Glomerella cingulata</name>
    <dbReference type="NCBI Taxonomy" id="474922"/>
    <lineage>
        <taxon>Eukaryota</taxon>
        <taxon>Fungi</taxon>
        <taxon>Dikarya</taxon>
        <taxon>Ascomycota</taxon>
        <taxon>Pezizomycotina</taxon>
        <taxon>Sordariomycetes</taxon>
        <taxon>Hypocreomycetidae</taxon>
        <taxon>Glomerellales</taxon>
        <taxon>Glomerellaceae</taxon>
        <taxon>Colletotrichum</taxon>
        <taxon>Colletotrichum gloeosporioides species complex</taxon>
    </lineage>
</organism>
<comment type="caution">
    <text evidence="6">The sequence shown here is derived from an EMBL/GenBank/DDBJ whole genome shotgun (WGS) entry which is preliminary data.</text>
</comment>